<keyword evidence="5" id="KW-0413">Isomerase</keyword>
<dbReference type="EMBL" id="CAJNBJ010000002">
    <property type="protein sequence ID" value="CAE6729702.1"/>
    <property type="molecule type" value="Genomic_DNA"/>
</dbReference>
<dbReference type="PANTHER" id="PTHR21110">
    <property type="entry name" value="PHOSPHOPENTOMUTASE"/>
    <property type="match status" value="1"/>
</dbReference>
<comment type="similarity">
    <text evidence="1">Belongs to the phosphopentomutase family.</text>
</comment>
<dbReference type="InterPro" id="IPR006124">
    <property type="entry name" value="Metalloenzyme"/>
</dbReference>
<dbReference type="Pfam" id="PF01676">
    <property type="entry name" value="Metalloenzyme"/>
    <property type="match status" value="1"/>
</dbReference>
<reference evidence="5 6" key="1">
    <citation type="submission" date="2021-02" db="EMBL/GenBank/DDBJ databases">
        <authorList>
            <person name="Han P."/>
        </authorList>
    </citation>
    <scope>NUCLEOTIDE SEQUENCE [LARGE SCALE GENOMIC DNA]</scope>
    <source>
        <strain evidence="5">Candidatus Nitrospira sp. ZN2</strain>
    </source>
</reference>
<protein>
    <submittedName>
        <fullName evidence="5">Phosphopentomutase</fullName>
        <ecNumber evidence="5">5.4.2.7</ecNumber>
    </submittedName>
</protein>
<dbReference type="InterPro" id="IPR024052">
    <property type="entry name" value="Phosphopentomutase_DeoB_cap_sf"/>
</dbReference>
<proteinExistence type="inferred from homology"/>
<dbReference type="EC" id="5.4.2.7" evidence="5"/>
<dbReference type="NCBIfam" id="NF003766">
    <property type="entry name" value="PRK05362.1"/>
    <property type="match status" value="1"/>
</dbReference>
<sequence>MMTRIVLLVLDGCGIGSLPDAESYGDAGCNTLQRLAAISKGLSLPNLEQLGLGLLGQFQGIRPMTQPEGCYGMLGFTTKGKHSLAGHWELAGYVIEDGPPPCETFTGELASGLEAALGQKTLGNCRTVHLEPIAEFGAQHQKTGMPIAWIDTAGTIMLAAHEQVVPPEELYRLAREARRRLKATMPIVRVVAYPFAGQPGRFAVTERRRDFAVEPPGLTLLDHLSRASQLVFGVGKVGDLFSGRGVTRSVPLFQAHAVMDEVLRMFSKAPRGLIYANLPIMSPDLQDTVSTLQHVDRRLRDLQDCLKVGDVLIITGDHGFDCARPDPGHSREYVPCLVSGPRLARGVNLGTRTTAADLAQTIGEALGATRLPWGDSFLDALQSR</sequence>
<dbReference type="GO" id="GO:0008973">
    <property type="term" value="F:phosphopentomutase activity"/>
    <property type="evidence" value="ECO:0007669"/>
    <property type="project" value="UniProtKB-EC"/>
</dbReference>
<keyword evidence="2" id="KW-0479">Metal-binding</keyword>
<feature type="domain" description="Metalloenzyme" evidence="4">
    <location>
        <begin position="4"/>
        <end position="367"/>
    </location>
</feature>
<organism evidence="5 6">
    <name type="scientific">Nitrospira defluvii</name>
    <dbReference type="NCBI Taxonomy" id="330214"/>
    <lineage>
        <taxon>Bacteria</taxon>
        <taxon>Pseudomonadati</taxon>
        <taxon>Nitrospirota</taxon>
        <taxon>Nitrospiria</taxon>
        <taxon>Nitrospirales</taxon>
        <taxon>Nitrospiraceae</taxon>
        <taxon>Nitrospira</taxon>
    </lineage>
</organism>
<dbReference type="InterPro" id="IPR017850">
    <property type="entry name" value="Alkaline_phosphatase_core_sf"/>
</dbReference>
<dbReference type="Proteomes" id="UP000675880">
    <property type="component" value="Unassembled WGS sequence"/>
</dbReference>
<dbReference type="RefSeq" id="WP_213041646.1">
    <property type="nucleotide sequence ID" value="NZ_CAJNBJ010000002.1"/>
</dbReference>
<dbReference type="PIRSF" id="PIRSF001491">
    <property type="entry name" value="Ppentomutase"/>
    <property type="match status" value="1"/>
</dbReference>
<dbReference type="PANTHER" id="PTHR21110:SF0">
    <property type="entry name" value="PHOSPHOPENTOMUTASE"/>
    <property type="match status" value="1"/>
</dbReference>
<evidence type="ECO:0000259" key="4">
    <source>
        <dbReference type="Pfam" id="PF01676"/>
    </source>
</evidence>
<keyword evidence="6" id="KW-1185">Reference proteome</keyword>
<dbReference type="SUPFAM" id="SSF143856">
    <property type="entry name" value="DeoB insert domain-like"/>
    <property type="match status" value="1"/>
</dbReference>
<dbReference type="SUPFAM" id="SSF53649">
    <property type="entry name" value="Alkaline phosphatase-like"/>
    <property type="match status" value="1"/>
</dbReference>
<dbReference type="Gene3D" id="3.40.720.10">
    <property type="entry name" value="Alkaline Phosphatase, subunit A"/>
    <property type="match status" value="1"/>
</dbReference>
<accession>A0ABM8R301</accession>
<evidence type="ECO:0000313" key="5">
    <source>
        <dbReference type="EMBL" id="CAE6729702.1"/>
    </source>
</evidence>
<evidence type="ECO:0000313" key="6">
    <source>
        <dbReference type="Proteomes" id="UP000675880"/>
    </source>
</evidence>
<evidence type="ECO:0000256" key="1">
    <source>
        <dbReference type="ARBA" id="ARBA00010373"/>
    </source>
</evidence>
<keyword evidence="3" id="KW-0464">Manganese</keyword>
<name>A0ABM8R301_9BACT</name>
<evidence type="ECO:0000256" key="2">
    <source>
        <dbReference type="ARBA" id="ARBA00022723"/>
    </source>
</evidence>
<evidence type="ECO:0000256" key="3">
    <source>
        <dbReference type="ARBA" id="ARBA00023211"/>
    </source>
</evidence>
<gene>
    <name evidence="5" type="primary">deoB</name>
    <name evidence="5" type="ORF">NSPZN2_100294</name>
</gene>
<dbReference type="Gene3D" id="3.30.70.1250">
    <property type="entry name" value="Phosphopentomutase"/>
    <property type="match status" value="1"/>
</dbReference>
<dbReference type="InterPro" id="IPR010045">
    <property type="entry name" value="DeoB"/>
</dbReference>
<comment type="caution">
    <text evidence="5">The sequence shown here is derived from an EMBL/GenBank/DDBJ whole genome shotgun (WGS) entry which is preliminary data.</text>
</comment>